<feature type="domain" description="Proline dehydrogenase" evidence="6">
    <location>
        <begin position="29"/>
        <end position="499"/>
    </location>
</feature>
<dbReference type="EC" id="1.5.5.2" evidence="5"/>
<dbReference type="PANTHER" id="PTHR13914:SF0">
    <property type="entry name" value="PROLINE DEHYDROGENASE 1, MITOCHONDRIAL"/>
    <property type="match status" value="1"/>
</dbReference>
<dbReference type="GO" id="GO:0071949">
    <property type="term" value="F:FAD binding"/>
    <property type="evidence" value="ECO:0007669"/>
    <property type="project" value="TreeGrafter"/>
</dbReference>
<evidence type="ECO:0000313" key="7">
    <source>
        <dbReference type="EMBL" id="CAD7282691.1"/>
    </source>
</evidence>
<dbReference type="EMBL" id="OA886220">
    <property type="protein sequence ID" value="CAD7282691.1"/>
    <property type="molecule type" value="Genomic_DNA"/>
</dbReference>
<gene>
    <name evidence="7" type="ORF">NMOB1V02_LOCUS10312</name>
</gene>
<accession>A0A7R9BW54</accession>
<keyword evidence="4 5" id="KW-0642">Proline metabolism</keyword>
<protein>
    <recommendedName>
        <fullName evidence="5">Proline dehydrogenase</fullName>
        <ecNumber evidence="5">1.5.5.2</ecNumber>
    </recommendedName>
</protein>
<evidence type="ECO:0000256" key="3">
    <source>
        <dbReference type="ARBA" id="ARBA00023002"/>
    </source>
</evidence>
<keyword evidence="8" id="KW-1185">Reference proteome</keyword>
<comment type="catalytic activity">
    <reaction evidence="5">
        <text>L-proline + a quinone = (S)-1-pyrroline-5-carboxylate + a quinol + H(+)</text>
        <dbReference type="Rhea" id="RHEA:23784"/>
        <dbReference type="ChEBI" id="CHEBI:15378"/>
        <dbReference type="ChEBI" id="CHEBI:17388"/>
        <dbReference type="ChEBI" id="CHEBI:24646"/>
        <dbReference type="ChEBI" id="CHEBI:60039"/>
        <dbReference type="ChEBI" id="CHEBI:132124"/>
        <dbReference type="EC" id="1.5.5.2"/>
    </reaction>
</comment>
<dbReference type="PANTHER" id="PTHR13914">
    <property type="entry name" value="PROLINE OXIDASE"/>
    <property type="match status" value="1"/>
</dbReference>
<name>A0A7R9BW54_9CRUS</name>
<dbReference type="SUPFAM" id="SSF51730">
    <property type="entry name" value="FAD-linked oxidoreductase"/>
    <property type="match status" value="1"/>
</dbReference>
<comment type="cofactor">
    <cofactor evidence="5">
        <name>FAD</name>
        <dbReference type="ChEBI" id="CHEBI:57692"/>
    </cofactor>
</comment>
<dbReference type="AlphaFoldDB" id="A0A7R9BW54"/>
<dbReference type="GO" id="GO:0010133">
    <property type="term" value="P:L-proline catabolic process to L-glutamate"/>
    <property type="evidence" value="ECO:0007669"/>
    <property type="project" value="TreeGrafter"/>
</dbReference>
<dbReference type="OrthoDB" id="5464at2759"/>
<evidence type="ECO:0000256" key="2">
    <source>
        <dbReference type="ARBA" id="ARBA00005869"/>
    </source>
</evidence>
<evidence type="ECO:0000313" key="8">
    <source>
        <dbReference type="Proteomes" id="UP000678499"/>
    </source>
</evidence>
<dbReference type="FunFam" id="3.20.20.220:FF:000012">
    <property type="entry name" value="Proline dehydrogenase"/>
    <property type="match status" value="1"/>
</dbReference>
<evidence type="ECO:0000256" key="5">
    <source>
        <dbReference type="RuleBase" id="RU364054"/>
    </source>
</evidence>
<comment type="function">
    <text evidence="5">Converts proline to delta-1-pyrroline-5-carboxylate.</text>
</comment>
<keyword evidence="5" id="KW-0274">FAD</keyword>
<dbReference type="InterPro" id="IPR002872">
    <property type="entry name" value="Proline_DH_dom"/>
</dbReference>
<comment type="similarity">
    <text evidence="2 5">Belongs to the proline oxidase family.</text>
</comment>
<keyword evidence="5" id="KW-0285">Flavoprotein</keyword>
<organism evidence="7">
    <name type="scientific">Notodromas monacha</name>
    <dbReference type="NCBI Taxonomy" id="399045"/>
    <lineage>
        <taxon>Eukaryota</taxon>
        <taxon>Metazoa</taxon>
        <taxon>Ecdysozoa</taxon>
        <taxon>Arthropoda</taxon>
        <taxon>Crustacea</taxon>
        <taxon>Oligostraca</taxon>
        <taxon>Ostracoda</taxon>
        <taxon>Podocopa</taxon>
        <taxon>Podocopida</taxon>
        <taxon>Cypridocopina</taxon>
        <taxon>Cypridoidea</taxon>
        <taxon>Cyprididae</taxon>
        <taxon>Notodromas</taxon>
    </lineage>
</organism>
<dbReference type="Proteomes" id="UP000678499">
    <property type="component" value="Unassembled WGS sequence"/>
</dbReference>
<dbReference type="Gene3D" id="3.20.20.220">
    <property type="match status" value="1"/>
</dbReference>
<dbReference type="EMBL" id="CAJPEX010004183">
    <property type="protein sequence ID" value="CAG0922843.1"/>
    <property type="molecule type" value="Genomic_DNA"/>
</dbReference>
<dbReference type="InterPro" id="IPR015659">
    <property type="entry name" value="Proline_oxidase"/>
</dbReference>
<evidence type="ECO:0000256" key="1">
    <source>
        <dbReference type="ARBA" id="ARBA00004739"/>
    </source>
</evidence>
<dbReference type="GO" id="GO:0004657">
    <property type="term" value="F:proline dehydrogenase activity"/>
    <property type="evidence" value="ECO:0007669"/>
    <property type="project" value="UniProtKB-EC"/>
</dbReference>
<dbReference type="InterPro" id="IPR029041">
    <property type="entry name" value="FAD-linked_oxidoreductase-like"/>
</dbReference>
<evidence type="ECO:0000256" key="4">
    <source>
        <dbReference type="ARBA" id="ARBA00023062"/>
    </source>
</evidence>
<dbReference type="GO" id="GO:0005739">
    <property type="term" value="C:mitochondrion"/>
    <property type="evidence" value="ECO:0007669"/>
    <property type="project" value="TreeGrafter"/>
</dbReference>
<proteinExistence type="inferred from homology"/>
<keyword evidence="3 5" id="KW-0560">Oxidoreductase</keyword>
<sequence>MHIKTFIYSTATFYGHFVAGEDENDIKPAVKRLNDFGVKVILDYSAEEDISEEEADKKESISYDNVAQEKDSTLSEVLGQPVVRDNSLKVFTHSKSLGDRRKGVNSARTYFYEGEAQCEKNTEIFLKCIDAISKATNGTGFAAIKLTALGRPQLLLQLSEALIRTRKYVAEVLETDTKRKYNQNILKLHVNPEQFKEKLTQKLPSEASSAIDDLVKHTTYDQNGVINLFSWGGLIDNEILLSEMLRVPCFKTGQMVPLIDSMTTEDNHIFSNTLARLNTIFQHATNTQVRVMVDAEQTYFQPAITRLTLEMMRKYNKEKAIVFNTYQCYLRRTYQELVLDMEQANRQDFYFGAKLVRGAYLDQERERAKQFGYKDPTNPTFEATTEMYHRCLVDVLMRAREYRRQQGPDAAPKTRIMVATHNEETVRFAVRKMQEMNIPPSAGILFFGQLYGMCDQVSFPLGQGGFSVYKYVPYGPVLEVMPYLSRRVEENKGILSKVKKEKRMLRKELMRRFLRGQWIYTPVGPAS</sequence>
<reference evidence="7" key="1">
    <citation type="submission" date="2020-11" db="EMBL/GenBank/DDBJ databases">
        <authorList>
            <person name="Tran Van P."/>
        </authorList>
    </citation>
    <scope>NUCLEOTIDE SEQUENCE</scope>
</reference>
<evidence type="ECO:0000259" key="6">
    <source>
        <dbReference type="Pfam" id="PF01619"/>
    </source>
</evidence>
<comment type="pathway">
    <text evidence="1">Amino-acid degradation; L-proline degradation into L-glutamate; L-glutamate from L-proline: step 1/2.</text>
</comment>
<dbReference type="Pfam" id="PF01619">
    <property type="entry name" value="Pro_dh"/>
    <property type="match status" value="1"/>
</dbReference>